<dbReference type="InterPro" id="IPR003658">
    <property type="entry name" value="Anti-sigma_ant"/>
</dbReference>
<dbReference type="RefSeq" id="WP_200314199.1">
    <property type="nucleotide sequence ID" value="NZ_JAENJH010000001.1"/>
</dbReference>
<protein>
    <recommendedName>
        <fullName evidence="2">Anti-sigma factor antagonist</fullName>
    </recommendedName>
</protein>
<evidence type="ECO:0000313" key="4">
    <source>
        <dbReference type="EMBL" id="MBK1783124.1"/>
    </source>
</evidence>
<proteinExistence type="inferred from homology"/>
<dbReference type="InterPro" id="IPR036513">
    <property type="entry name" value="STAS_dom_sf"/>
</dbReference>
<reference evidence="4" key="1">
    <citation type="submission" date="2020-12" db="EMBL/GenBank/DDBJ databases">
        <title>Prauserella sp. ASG 168, a novel actinomycete isolated from cave rock.</title>
        <authorList>
            <person name="Suriyachadkun C."/>
        </authorList>
    </citation>
    <scope>NUCLEOTIDE SEQUENCE</scope>
    <source>
        <strain evidence="4">ASG 168</strain>
    </source>
</reference>
<evidence type="ECO:0000256" key="1">
    <source>
        <dbReference type="ARBA" id="ARBA00009013"/>
    </source>
</evidence>
<dbReference type="NCBIfam" id="TIGR00377">
    <property type="entry name" value="ant_ant_sig"/>
    <property type="match status" value="1"/>
</dbReference>
<dbReference type="PROSITE" id="PS50801">
    <property type="entry name" value="STAS"/>
    <property type="match status" value="1"/>
</dbReference>
<dbReference type="CDD" id="cd07043">
    <property type="entry name" value="STAS_anti-anti-sigma_factors"/>
    <property type="match status" value="1"/>
</dbReference>
<keyword evidence="5" id="KW-1185">Reference proteome</keyword>
<name>A0A934QP24_9PSEU</name>
<dbReference type="InterPro" id="IPR002645">
    <property type="entry name" value="STAS_dom"/>
</dbReference>
<accession>A0A934QP24</accession>
<feature type="domain" description="STAS" evidence="3">
    <location>
        <begin position="3"/>
        <end position="110"/>
    </location>
</feature>
<dbReference type="EMBL" id="JAENJH010000001">
    <property type="protein sequence ID" value="MBK1783124.1"/>
    <property type="molecule type" value="Genomic_DNA"/>
</dbReference>
<comment type="similarity">
    <text evidence="1 2">Belongs to the anti-sigma-factor antagonist family.</text>
</comment>
<dbReference type="Proteomes" id="UP000635245">
    <property type="component" value="Unassembled WGS sequence"/>
</dbReference>
<dbReference type="Gene3D" id="3.30.750.24">
    <property type="entry name" value="STAS domain"/>
    <property type="match status" value="1"/>
</dbReference>
<dbReference type="PANTHER" id="PTHR33495:SF2">
    <property type="entry name" value="ANTI-SIGMA FACTOR ANTAGONIST TM_1081-RELATED"/>
    <property type="match status" value="1"/>
</dbReference>
<organism evidence="4 5">
    <name type="scientific">Prauserella cavernicola</name>
    <dbReference type="NCBI Taxonomy" id="2800127"/>
    <lineage>
        <taxon>Bacteria</taxon>
        <taxon>Bacillati</taxon>
        <taxon>Actinomycetota</taxon>
        <taxon>Actinomycetes</taxon>
        <taxon>Pseudonocardiales</taxon>
        <taxon>Pseudonocardiaceae</taxon>
        <taxon>Prauserella</taxon>
    </lineage>
</organism>
<dbReference type="PANTHER" id="PTHR33495">
    <property type="entry name" value="ANTI-SIGMA FACTOR ANTAGONIST TM_1081-RELATED-RELATED"/>
    <property type="match status" value="1"/>
</dbReference>
<evidence type="ECO:0000256" key="2">
    <source>
        <dbReference type="RuleBase" id="RU003749"/>
    </source>
</evidence>
<dbReference type="GO" id="GO:0043856">
    <property type="term" value="F:anti-sigma factor antagonist activity"/>
    <property type="evidence" value="ECO:0007669"/>
    <property type="project" value="InterPro"/>
</dbReference>
<evidence type="ECO:0000313" key="5">
    <source>
        <dbReference type="Proteomes" id="UP000635245"/>
    </source>
</evidence>
<dbReference type="Pfam" id="PF01740">
    <property type="entry name" value="STAS"/>
    <property type="match status" value="1"/>
</dbReference>
<dbReference type="SUPFAM" id="SSF52091">
    <property type="entry name" value="SpoIIaa-like"/>
    <property type="match status" value="1"/>
</dbReference>
<gene>
    <name evidence="4" type="ORF">JHE00_02215</name>
</gene>
<evidence type="ECO:0000259" key="3">
    <source>
        <dbReference type="PROSITE" id="PS50801"/>
    </source>
</evidence>
<comment type="caution">
    <text evidence="4">The sequence shown here is derived from an EMBL/GenBank/DDBJ whole genome shotgun (WGS) entry which is preliminary data.</text>
</comment>
<dbReference type="AlphaFoldDB" id="A0A934QP24"/>
<sequence length="110" mass="11685">MQLLITTERADDALAVRTSGEVDLNTVDDLDSALAAACSEARPPMVVVADLEKVTFMASSGLSVLVRTHQRCQQQGTPLRVVVGNAGVRRGLQVTGLDQVLDVRAPGEEN</sequence>